<dbReference type="InterPro" id="IPR015168">
    <property type="entry name" value="SsuA/THI5"/>
</dbReference>
<dbReference type="GO" id="GO:0016020">
    <property type="term" value="C:membrane"/>
    <property type="evidence" value="ECO:0007669"/>
    <property type="project" value="InterPro"/>
</dbReference>
<dbReference type="RefSeq" id="WP_188608084.1">
    <property type="nucleotide sequence ID" value="NZ_BMGG01000002.1"/>
</dbReference>
<gene>
    <name evidence="9" type="ORF">GCM10010994_10340</name>
</gene>
<name>A0A916TYY8_9HYPH</name>
<dbReference type="GO" id="GO:0042597">
    <property type="term" value="C:periplasmic space"/>
    <property type="evidence" value="ECO:0007669"/>
    <property type="project" value="UniProtKB-SubCell"/>
</dbReference>
<evidence type="ECO:0000256" key="5">
    <source>
        <dbReference type="ARBA" id="ARBA00055538"/>
    </source>
</evidence>
<evidence type="ECO:0000256" key="6">
    <source>
        <dbReference type="ARBA" id="ARBA00070228"/>
    </source>
</evidence>
<keyword evidence="3" id="KW-0813">Transport</keyword>
<feature type="chain" id="PRO_5037297384" description="Putative aliphatic sulfonates-binding protein" evidence="7">
    <location>
        <begin position="28"/>
        <end position="320"/>
    </location>
</feature>
<feature type="signal peptide" evidence="7">
    <location>
        <begin position="1"/>
        <end position="27"/>
    </location>
</feature>
<feature type="domain" description="Solute-binding protein family 3/N-terminal" evidence="8">
    <location>
        <begin position="31"/>
        <end position="249"/>
    </location>
</feature>
<accession>A0A916TYY8</accession>
<evidence type="ECO:0000256" key="7">
    <source>
        <dbReference type="SAM" id="SignalP"/>
    </source>
</evidence>
<evidence type="ECO:0000313" key="10">
    <source>
        <dbReference type="Proteomes" id="UP000637002"/>
    </source>
</evidence>
<comment type="similarity">
    <text evidence="2">Belongs to the bacterial solute-binding protein SsuA/TauA family.</text>
</comment>
<protein>
    <recommendedName>
        <fullName evidence="6">Putative aliphatic sulfonates-binding protein</fullName>
    </recommendedName>
</protein>
<dbReference type="Pfam" id="PF09084">
    <property type="entry name" value="NMT1"/>
    <property type="match status" value="1"/>
</dbReference>
<dbReference type="PANTHER" id="PTHR30024">
    <property type="entry name" value="ALIPHATIC SULFONATES-BINDING PROTEIN-RELATED"/>
    <property type="match status" value="1"/>
</dbReference>
<keyword evidence="4 7" id="KW-0732">Signal</keyword>
<dbReference type="FunFam" id="3.40.190.10:FF:000050">
    <property type="entry name" value="Sulfonate ABC transporter substrate-binding protein"/>
    <property type="match status" value="1"/>
</dbReference>
<evidence type="ECO:0000256" key="2">
    <source>
        <dbReference type="ARBA" id="ARBA00010742"/>
    </source>
</evidence>
<comment type="function">
    <text evidence="5">Part of a binding-protein-dependent transport system for aliphatic sulfonates. Putative binding protein.</text>
</comment>
<evidence type="ECO:0000259" key="8">
    <source>
        <dbReference type="SMART" id="SM00062"/>
    </source>
</evidence>
<dbReference type="NCBIfam" id="TIGR01728">
    <property type="entry name" value="SsuA_fam"/>
    <property type="match status" value="1"/>
</dbReference>
<organism evidence="9 10">
    <name type="scientific">Chelatococcus reniformis</name>
    <dbReference type="NCBI Taxonomy" id="1494448"/>
    <lineage>
        <taxon>Bacteria</taxon>
        <taxon>Pseudomonadati</taxon>
        <taxon>Pseudomonadota</taxon>
        <taxon>Alphaproteobacteria</taxon>
        <taxon>Hyphomicrobiales</taxon>
        <taxon>Chelatococcaceae</taxon>
        <taxon>Chelatococcus</taxon>
    </lineage>
</organism>
<sequence length="320" mass="33273">MKTHKARSLLAAIGIAAGIIGAGSADAADKVVRIAHQKLGTLALLKSTGALEDKLKALGYKVTWTEFPAGPQLLEGLNVGAVDFGHTGEAPPIFAQAANAALLYVGHEPRSPASEAILVPGNSAIQSVADLKGKRVALNKGSNVHYLLVQALQQAGLKYGDITPVFLTPADARAAFVSGSIHAWVIWEPFRAAAEATAGARTLKDGAGLVANHEFYLASRKFATENPEVIATILSAVGDEGQRANRDIPAVAAQFSRSVGIPAPILETALKRTSFGAKPITPEVVAEQQKIADTFFSLGLIPKAIKISDAVQPVPGSGTK</sequence>
<dbReference type="SUPFAM" id="SSF53850">
    <property type="entry name" value="Periplasmic binding protein-like II"/>
    <property type="match status" value="1"/>
</dbReference>
<dbReference type="InterPro" id="IPR001638">
    <property type="entry name" value="Solute-binding_3/MltF_N"/>
</dbReference>
<dbReference type="AlphaFoldDB" id="A0A916TYY8"/>
<comment type="caution">
    <text evidence="9">The sequence shown here is derived from an EMBL/GenBank/DDBJ whole genome shotgun (WGS) entry which is preliminary data.</text>
</comment>
<dbReference type="CDD" id="cd13557">
    <property type="entry name" value="PBP2_SsuA"/>
    <property type="match status" value="1"/>
</dbReference>
<dbReference type="GO" id="GO:0042626">
    <property type="term" value="F:ATPase-coupled transmembrane transporter activity"/>
    <property type="evidence" value="ECO:0007669"/>
    <property type="project" value="InterPro"/>
</dbReference>
<reference evidence="9" key="2">
    <citation type="submission" date="2020-09" db="EMBL/GenBank/DDBJ databases">
        <authorList>
            <person name="Sun Q."/>
            <person name="Zhou Y."/>
        </authorList>
    </citation>
    <scope>NUCLEOTIDE SEQUENCE</scope>
    <source>
        <strain evidence="9">CGMCC 1.12919</strain>
    </source>
</reference>
<dbReference type="InterPro" id="IPR010067">
    <property type="entry name" value="ABC_SsuA_sub-bd"/>
</dbReference>
<evidence type="ECO:0000256" key="4">
    <source>
        <dbReference type="ARBA" id="ARBA00022729"/>
    </source>
</evidence>
<comment type="subcellular location">
    <subcellularLocation>
        <location evidence="1">Periplasm</location>
    </subcellularLocation>
</comment>
<dbReference type="Gene3D" id="3.40.190.10">
    <property type="entry name" value="Periplasmic binding protein-like II"/>
    <property type="match status" value="2"/>
</dbReference>
<dbReference type="EMBL" id="BMGG01000002">
    <property type="protein sequence ID" value="GGC53188.1"/>
    <property type="molecule type" value="Genomic_DNA"/>
</dbReference>
<evidence type="ECO:0000256" key="1">
    <source>
        <dbReference type="ARBA" id="ARBA00004418"/>
    </source>
</evidence>
<keyword evidence="10" id="KW-1185">Reference proteome</keyword>
<reference evidence="9" key="1">
    <citation type="journal article" date="2014" name="Int. J. Syst. Evol. Microbiol.">
        <title>Complete genome sequence of Corynebacterium casei LMG S-19264T (=DSM 44701T), isolated from a smear-ripened cheese.</title>
        <authorList>
            <consortium name="US DOE Joint Genome Institute (JGI-PGF)"/>
            <person name="Walter F."/>
            <person name="Albersmeier A."/>
            <person name="Kalinowski J."/>
            <person name="Ruckert C."/>
        </authorList>
    </citation>
    <scope>NUCLEOTIDE SEQUENCE</scope>
    <source>
        <strain evidence="9">CGMCC 1.12919</strain>
    </source>
</reference>
<dbReference type="Proteomes" id="UP000637002">
    <property type="component" value="Unassembled WGS sequence"/>
</dbReference>
<evidence type="ECO:0000256" key="3">
    <source>
        <dbReference type="ARBA" id="ARBA00022448"/>
    </source>
</evidence>
<dbReference type="NCBIfam" id="NF008588">
    <property type="entry name" value="PRK11553.1"/>
    <property type="match status" value="1"/>
</dbReference>
<dbReference type="PANTHER" id="PTHR30024:SF42">
    <property type="entry name" value="ALIPHATIC SULFONATES-BINDING PROTEIN-RELATED"/>
    <property type="match status" value="1"/>
</dbReference>
<dbReference type="SMART" id="SM00062">
    <property type="entry name" value="PBPb"/>
    <property type="match status" value="1"/>
</dbReference>
<evidence type="ECO:0000313" key="9">
    <source>
        <dbReference type="EMBL" id="GGC53188.1"/>
    </source>
</evidence>
<proteinExistence type="inferred from homology"/>